<dbReference type="GO" id="GO:0005886">
    <property type="term" value="C:plasma membrane"/>
    <property type="evidence" value="ECO:0007669"/>
    <property type="project" value="UniProtKB-SubCell"/>
</dbReference>
<dbReference type="EMBL" id="LAYY01000005">
    <property type="protein sequence ID" value="KKK38878.1"/>
    <property type="molecule type" value="Genomic_DNA"/>
</dbReference>
<evidence type="ECO:0000256" key="10">
    <source>
        <dbReference type="ARBA" id="ARBA00022840"/>
    </source>
</evidence>
<evidence type="ECO:0000256" key="5">
    <source>
        <dbReference type="ARBA" id="ARBA00022553"/>
    </source>
</evidence>
<evidence type="ECO:0000313" key="17">
    <source>
        <dbReference type="Proteomes" id="UP000034166"/>
    </source>
</evidence>
<dbReference type="PANTHER" id="PTHR43547:SF3">
    <property type="entry name" value="SENSOR PROTEIN CITS"/>
    <property type="match status" value="1"/>
</dbReference>
<proteinExistence type="predicted"/>
<dbReference type="SMART" id="SM00091">
    <property type="entry name" value="PAS"/>
    <property type="match status" value="1"/>
</dbReference>
<evidence type="ECO:0000256" key="8">
    <source>
        <dbReference type="ARBA" id="ARBA00022741"/>
    </source>
</evidence>
<reference evidence="16 17" key="1">
    <citation type="submission" date="2015-04" db="EMBL/GenBank/DDBJ databases">
        <title>Taxonomic description and genome sequence of Bacillus campisalis sp. nov., a novel member of the genus Bacillus isolated from solar saltern.</title>
        <authorList>
            <person name="Mathan Kumar R."/>
            <person name="Kaur G."/>
            <person name="Kumar A."/>
            <person name="Singh N.K."/>
            <person name="Kaur N."/>
            <person name="Kumar N."/>
            <person name="Mayilraj S."/>
        </authorList>
    </citation>
    <scope>NUCLEOTIDE SEQUENCE [LARGE SCALE GENOMIC DNA]</scope>
    <source>
        <strain evidence="16 17">SA2-6</strain>
    </source>
</reference>
<dbReference type="InterPro" id="IPR000014">
    <property type="entry name" value="PAS"/>
</dbReference>
<dbReference type="SUPFAM" id="SSF55890">
    <property type="entry name" value="Sporulation response regulatory protein Spo0B"/>
    <property type="match status" value="1"/>
</dbReference>
<evidence type="ECO:0000256" key="13">
    <source>
        <dbReference type="ARBA" id="ARBA00023136"/>
    </source>
</evidence>
<dbReference type="GO" id="GO:0005524">
    <property type="term" value="F:ATP binding"/>
    <property type="evidence" value="ECO:0007669"/>
    <property type="project" value="UniProtKB-KW"/>
</dbReference>
<dbReference type="GO" id="GO:0006355">
    <property type="term" value="P:regulation of DNA-templated transcription"/>
    <property type="evidence" value="ECO:0007669"/>
    <property type="project" value="InterPro"/>
</dbReference>
<dbReference type="PROSITE" id="PS50109">
    <property type="entry name" value="HIS_KIN"/>
    <property type="match status" value="1"/>
</dbReference>
<comment type="catalytic activity">
    <reaction evidence="1">
        <text>ATP + protein L-histidine = ADP + protein N-phospho-L-histidine.</text>
        <dbReference type="EC" id="2.7.13.3"/>
    </reaction>
</comment>
<dbReference type="InterPro" id="IPR003594">
    <property type="entry name" value="HATPase_dom"/>
</dbReference>
<evidence type="ECO:0000259" key="15">
    <source>
        <dbReference type="PROSITE" id="PS50109"/>
    </source>
</evidence>
<dbReference type="SMART" id="SM00387">
    <property type="entry name" value="HATPase_c"/>
    <property type="match status" value="1"/>
</dbReference>
<dbReference type="OrthoDB" id="9792686at2"/>
<accession>A0A0M2SXJ0</accession>
<keyword evidence="13 14" id="KW-0472">Membrane</keyword>
<keyword evidence="7 14" id="KW-0812">Transmembrane</keyword>
<dbReference type="RefSeq" id="WP_046522812.1">
    <property type="nucleotide sequence ID" value="NZ_LAYY01000005.1"/>
</dbReference>
<protein>
    <recommendedName>
        <fullName evidence="3">histidine kinase</fullName>
        <ecNumber evidence="3">2.7.13.3</ecNumber>
    </recommendedName>
</protein>
<dbReference type="PANTHER" id="PTHR43547">
    <property type="entry name" value="TWO-COMPONENT HISTIDINE KINASE"/>
    <property type="match status" value="1"/>
</dbReference>
<keyword evidence="5" id="KW-0597">Phosphoprotein</keyword>
<dbReference type="SUPFAM" id="SSF55785">
    <property type="entry name" value="PYP-like sensor domain (PAS domain)"/>
    <property type="match status" value="1"/>
</dbReference>
<evidence type="ECO:0000256" key="14">
    <source>
        <dbReference type="SAM" id="Phobius"/>
    </source>
</evidence>
<name>A0A0M2SXJ0_9BACI</name>
<dbReference type="InterPro" id="IPR013767">
    <property type="entry name" value="PAS_fold"/>
</dbReference>
<dbReference type="Gene3D" id="3.30.565.10">
    <property type="entry name" value="Histidine kinase-like ATPase, C-terminal domain"/>
    <property type="match status" value="1"/>
</dbReference>
<keyword evidence="11 14" id="KW-1133">Transmembrane helix</keyword>
<keyword evidence="9" id="KW-0418">Kinase</keyword>
<organism evidence="16 17">
    <name type="scientific">Mesobacillus campisalis</name>
    <dbReference type="NCBI Taxonomy" id="1408103"/>
    <lineage>
        <taxon>Bacteria</taxon>
        <taxon>Bacillati</taxon>
        <taxon>Bacillota</taxon>
        <taxon>Bacilli</taxon>
        <taxon>Bacillales</taxon>
        <taxon>Bacillaceae</taxon>
        <taxon>Mesobacillus</taxon>
    </lineage>
</organism>
<dbReference type="EC" id="2.7.13.3" evidence="3"/>
<comment type="caution">
    <text evidence="16">The sequence shown here is derived from an EMBL/GenBank/DDBJ whole genome shotgun (WGS) entry which is preliminary data.</text>
</comment>
<evidence type="ECO:0000256" key="4">
    <source>
        <dbReference type="ARBA" id="ARBA00022475"/>
    </source>
</evidence>
<keyword evidence="8" id="KW-0547">Nucleotide-binding</keyword>
<evidence type="ECO:0000256" key="2">
    <source>
        <dbReference type="ARBA" id="ARBA00004651"/>
    </source>
</evidence>
<feature type="transmembrane region" description="Helical" evidence="14">
    <location>
        <begin position="178"/>
        <end position="197"/>
    </location>
</feature>
<sequence>MKKFVRVSLKVKILSLVILLMVFVIFTLSSIFIFLKLTDDIVKAKELTLASAKTYSYMPVLHDYFKSGEAAEINILVEQVKYQTDPLTVFFLDRQNNVFATTDEERQFKRLHSPDHYKALIYGSNYVFQTRESGTQVLKAVVPIVVDYGEYNKVEGSVVVLYDMKAIYLAIWKDIEKGLLASALILLIGIFGSYLLANSIRRDTMNLEPYEIAALYRERSAILQSVREGILAVDEKGTITMMNSSARELLEIEKPTRGRPLSDVIGCSELLGVLGNFEKQSNIEIQYKEKIMIISTQPIQEGNRRIGMVASFRDRTEIKQMIDALSEVRQYSDDLRAQAHEFSNKMYAILGLLQLNKKEEAIDFIKSETHIHTMEEDVLFSKIQDEKVQAILLGKIAQASEKKIEFAIDPESSLEELPERIKLSSLIIILGNLLNNAFEAVKGREEREVSFFVTDIGHDVIFEVMDTGKGISEEAAPHIFQKGFSLKGENRGYGLGNVQDEVESMGGSIEFKSKEGKGTIFTVYLPKEGNSSGKH</sequence>
<evidence type="ECO:0000256" key="11">
    <source>
        <dbReference type="ARBA" id="ARBA00022989"/>
    </source>
</evidence>
<feature type="domain" description="Histidine kinase" evidence="15">
    <location>
        <begin position="337"/>
        <end position="529"/>
    </location>
</feature>
<keyword evidence="17" id="KW-1185">Reference proteome</keyword>
<evidence type="ECO:0000256" key="3">
    <source>
        <dbReference type="ARBA" id="ARBA00012438"/>
    </source>
</evidence>
<dbReference type="PRINTS" id="PR00344">
    <property type="entry name" value="BCTRLSENSOR"/>
</dbReference>
<keyword evidence="6" id="KW-0808">Transferase</keyword>
<dbReference type="InterPro" id="IPR036890">
    <property type="entry name" value="HATPase_C_sf"/>
</dbReference>
<dbReference type="Proteomes" id="UP000034166">
    <property type="component" value="Unassembled WGS sequence"/>
</dbReference>
<dbReference type="InterPro" id="IPR005467">
    <property type="entry name" value="His_kinase_dom"/>
</dbReference>
<dbReference type="InterPro" id="IPR004358">
    <property type="entry name" value="Sig_transdc_His_kin-like_C"/>
</dbReference>
<evidence type="ECO:0000256" key="9">
    <source>
        <dbReference type="ARBA" id="ARBA00022777"/>
    </source>
</evidence>
<evidence type="ECO:0000256" key="6">
    <source>
        <dbReference type="ARBA" id="ARBA00022679"/>
    </source>
</evidence>
<gene>
    <name evidence="16" type="ORF">WQ57_05880</name>
</gene>
<dbReference type="SUPFAM" id="SSF55874">
    <property type="entry name" value="ATPase domain of HSP90 chaperone/DNA topoisomerase II/histidine kinase"/>
    <property type="match status" value="1"/>
</dbReference>
<dbReference type="AlphaFoldDB" id="A0A0M2SXJ0"/>
<evidence type="ECO:0000256" key="12">
    <source>
        <dbReference type="ARBA" id="ARBA00023012"/>
    </source>
</evidence>
<dbReference type="FunFam" id="3.30.450.20:FF:000018">
    <property type="entry name" value="Sensor histidine kinase DcuS"/>
    <property type="match status" value="1"/>
</dbReference>
<evidence type="ECO:0000256" key="7">
    <source>
        <dbReference type="ARBA" id="ARBA00022692"/>
    </source>
</evidence>
<dbReference type="InterPro" id="IPR016120">
    <property type="entry name" value="Sig_transdc_His_kin_SpoOB"/>
</dbReference>
<evidence type="ECO:0000313" key="16">
    <source>
        <dbReference type="EMBL" id="KKK38878.1"/>
    </source>
</evidence>
<dbReference type="Gene3D" id="1.10.287.130">
    <property type="match status" value="1"/>
</dbReference>
<comment type="subcellular location">
    <subcellularLocation>
        <location evidence="2">Cell membrane</location>
        <topology evidence="2">Multi-pass membrane protein</topology>
    </subcellularLocation>
</comment>
<feature type="transmembrane region" description="Helical" evidence="14">
    <location>
        <begin position="13"/>
        <end position="35"/>
    </location>
</feature>
<dbReference type="InterPro" id="IPR035965">
    <property type="entry name" value="PAS-like_dom_sf"/>
</dbReference>
<dbReference type="Pfam" id="PF00989">
    <property type="entry name" value="PAS"/>
    <property type="match status" value="1"/>
</dbReference>
<keyword evidence="12" id="KW-0902">Two-component regulatory system</keyword>
<dbReference type="Gene3D" id="3.30.450.20">
    <property type="entry name" value="PAS domain"/>
    <property type="match status" value="2"/>
</dbReference>
<dbReference type="InterPro" id="IPR029151">
    <property type="entry name" value="Sensor-like_sf"/>
</dbReference>
<keyword evidence="4" id="KW-1003">Cell membrane</keyword>
<dbReference type="SUPFAM" id="SSF103190">
    <property type="entry name" value="Sensory domain-like"/>
    <property type="match status" value="1"/>
</dbReference>
<dbReference type="PATRIC" id="fig|1408103.3.peg.1321"/>
<evidence type="ECO:0000256" key="1">
    <source>
        <dbReference type="ARBA" id="ARBA00000085"/>
    </source>
</evidence>
<keyword evidence="10" id="KW-0067">ATP-binding</keyword>
<dbReference type="Pfam" id="PF02518">
    <property type="entry name" value="HATPase_c"/>
    <property type="match status" value="1"/>
</dbReference>
<dbReference type="GO" id="GO:0000155">
    <property type="term" value="F:phosphorelay sensor kinase activity"/>
    <property type="evidence" value="ECO:0007669"/>
    <property type="project" value="InterPro"/>
</dbReference>